<keyword evidence="1" id="KW-0346">Stress response</keyword>
<feature type="compositionally biased region" description="Polar residues" evidence="4">
    <location>
        <begin position="1"/>
        <end position="12"/>
    </location>
</feature>
<evidence type="ECO:0000256" key="1">
    <source>
        <dbReference type="ARBA" id="ARBA00023016"/>
    </source>
</evidence>
<reference evidence="6" key="2">
    <citation type="journal article" date="2023" name="IMA Fungus">
        <title>Comparative genomic study of the Penicillium genus elucidates a diverse pangenome and 15 lateral gene transfer events.</title>
        <authorList>
            <person name="Petersen C."/>
            <person name="Sorensen T."/>
            <person name="Nielsen M.R."/>
            <person name="Sondergaard T.E."/>
            <person name="Sorensen J.L."/>
            <person name="Fitzpatrick D.A."/>
            <person name="Frisvad J.C."/>
            <person name="Nielsen K.L."/>
        </authorList>
    </citation>
    <scope>NUCLEOTIDE SEQUENCE</scope>
    <source>
        <strain evidence="6">IBT 16849</strain>
    </source>
</reference>
<feature type="compositionally biased region" description="Pro residues" evidence="4">
    <location>
        <begin position="186"/>
        <end position="200"/>
    </location>
</feature>
<evidence type="ECO:0000259" key="5">
    <source>
        <dbReference type="PROSITE" id="PS01031"/>
    </source>
</evidence>
<evidence type="ECO:0000313" key="6">
    <source>
        <dbReference type="EMBL" id="KAJ5209937.1"/>
    </source>
</evidence>
<keyword evidence="7" id="KW-1185">Reference proteome</keyword>
<evidence type="ECO:0000313" key="7">
    <source>
        <dbReference type="Proteomes" id="UP001150879"/>
    </source>
</evidence>
<dbReference type="InterPro" id="IPR031107">
    <property type="entry name" value="Small_HSP"/>
</dbReference>
<feature type="region of interest" description="Disordered" evidence="4">
    <location>
        <begin position="1"/>
        <end position="268"/>
    </location>
</feature>
<comment type="similarity">
    <text evidence="2 3">Belongs to the small heat shock protein (HSP20) family.</text>
</comment>
<dbReference type="PANTHER" id="PTHR11527">
    <property type="entry name" value="HEAT-SHOCK PROTEIN 20 FAMILY MEMBER"/>
    <property type="match status" value="1"/>
</dbReference>
<organism evidence="6 7">
    <name type="scientific">Penicillium cf. griseofulvum</name>
    <dbReference type="NCBI Taxonomy" id="2972120"/>
    <lineage>
        <taxon>Eukaryota</taxon>
        <taxon>Fungi</taxon>
        <taxon>Dikarya</taxon>
        <taxon>Ascomycota</taxon>
        <taxon>Pezizomycotina</taxon>
        <taxon>Eurotiomycetes</taxon>
        <taxon>Eurotiomycetidae</taxon>
        <taxon>Eurotiales</taxon>
        <taxon>Aspergillaceae</taxon>
        <taxon>Penicillium</taxon>
    </lineage>
</organism>
<sequence length="417" mass="45650">MSIRALNQNLPSFDSAANAEEQGPSHPFFPAHGAGDHPYPNPWSLKSGNGKVGRPGYPYPSPWAQADNEGQSNEANDETGNPTTSRRPYPYPGPAEGRPPYTFPGPPEGRKPYPFPGYAQQQHTYPGPLPWYQPHAYPGPGEGRKPYPSLWDDDKTKPSPPKPSPPKPSPPKPYPYPRPADGHKPYPYPGAVPWRQPYPSPWEEEDKHKPSTPRQPYHVPVGSHSAAPLPQQPHTHSLAVNTDDTVTEDGADTPPSAQPHFGGPSSARFGRGGFEAPHMSHGPWGFSQQAPFIFLSTGSDKHKPEVDVFDTPETFVIHVSLPGAKKEDIEVNWDPKAVELSITGVISRPGSEDLVKMIALDERKVGGFERKVRLGSPANPPKVDRDAISAKLEDRVLVVEVSKTEPDDAEVKKVEVE</sequence>
<feature type="compositionally biased region" description="Polar residues" evidence="4">
    <location>
        <begin position="68"/>
        <end position="86"/>
    </location>
</feature>
<dbReference type="Gene3D" id="2.60.40.790">
    <property type="match status" value="1"/>
</dbReference>
<dbReference type="AlphaFoldDB" id="A0A9W9MYQ3"/>
<gene>
    <name evidence="6" type="ORF">N7472_000076</name>
</gene>
<protein>
    <recommendedName>
        <fullName evidence="5">SHSP domain-containing protein</fullName>
    </recommendedName>
</protein>
<dbReference type="InterPro" id="IPR008978">
    <property type="entry name" value="HSP20-like_chaperone"/>
</dbReference>
<feature type="compositionally biased region" description="Polar residues" evidence="4">
    <location>
        <begin position="232"/>
        <end position="244"/>
    </location>
</feature>
<accession>A0A9W9MYQ3</accession>
<dbReference type="CDD" id="cd06464">
    <property type="entry name" value="ACD_sHsps-like"/>
    <property type="match status" value="1"/>
</dbReference>
<evidence type="ECO:0000256" key="2">
    <source>
        <dbReference type="PROSITE-ProRule" id="PRU00285"/>
    </source>
</evidence>
<dbReference type="InterPro" id="IPR002068">
    <property type="entry name" value="A-crystallin/Hsp20_dom"/>
</dbReference>
<proteinExistence type="inferred from homology"/>
<name>A0A9W9MYQ3_9EURO</name>
<dbReference type="PROSITE" id="PS01031">
    <property type="entry name" value="SHSP"/>
    <property type="match status" value="1"/>
</dbReference>
<comment type="caution">
    <text evidence="6">The sequence shown here is derived from an EMBL/GenBank/DDBJ whole genome shotgun (WGS) entry which is preliminary data.</text>
</comment>
<evidence type="ECO:0000256" key="4">
    <source>
        <dbReference type="SAM" id="MobiDB-lite"/>
    </source>
</evidence>
<feature type="domain" description="SHSP" evidence="5">
    <location>
        <begin position="297"/>
        <end position="417"/>
    </location>
</feature>
<feature type="compositionally biased region" description="Pro residues" evidence="4">
    <location>
        <begin position="158"/>
        <end position="178"/>
    </location>
</feature>
<reference evidence="6" key="1">
    <citation type="submission" date="2022-11" db="EMBL/GenBank/DDBJ databases">
        <authorList>
            <person name="Petersen C."/>
        </authorList>
    </citation>
    <scope>NUCLEOTIDE SEQUENCE</scope>
    <source>
        <strain evidence="6">IBT 16849</strain>
    </source>
</reference>
<dbReference type="Proteomes" id="UP001150879">
    <property type="component" value="Unassembled WGS sequence"/>
</dbReference>
<dbReference type="SUPFAM" id="SSF49764">
    <property type="entry name" value="HSP20-like chaperones"/>
    <property type="match status" value="1"/>
</dbReference>
<dbReference type="Pfam" id="PF00011">
    <property type="entry name" value="HSP20"/>
    <property type="match status" value="1"/>
</dbReference>
<evidence type="ECO:0000256" key="3">
    <source>
        <dbReference type="RuleBase" id="RU003616"/>
    </source>
</evidence>
<dbReference type="EMBL" id="JAPQKP010000001">
    <property type="protein sequence ID" value="KAJ5209937.1"/>
    <property type="molecule type" value="Genomic_DNA"/>
</dbReference>